<dbReference type="Gene3D" id="3.40.1110.10">
    <property type="entry name" value="Calcium-transporting ATPase, cytoplasmic domain N"/>
    <property type="match status" value="1"/>
</dbReference>
<dbReference type="Pfam" id="PF13246">
    <property type="entry name" value="Cation_ATPase"/>
    <property type="match status" value="1"/>
</dbReference>
<dbReference type="InterPro" id="IPR006068">
    <property type="entry name" value="ATPase_P-typ_cation-transptr_C"/>
</dbReference>
<protein>
    <recommendedName>
        <fullName evidence="12">Cation-transporting P-type ATPase N-terminal domain-containing protein</fullName>
    </recommendedName>
</protein>
<evidence type="ECO:0000256" key="5">
    <source>
        <dbReference type="ARBA" id="ARBA00022741"/>
    </source>
</evidence>
<dbReference type="InterPro" id="IPR004014">
    <property type="entry name" value="ATPase_P-typ_cation-transptr_N"/>
</dbReference>
<feature type="transmembrane region" description="Helical" evidence="11">
    <location>
        <begin position="805"/>
        <end position="827"/>
    </location>
</feature>
<feature type="transmembrane region" description="Helical" evidence="11">
    <location>
        <begin position="746"/>
        <end position="763"/>
    </location>
</feature>
<evidence type="ECO:0000256" key="6">
    <source>
        <dbReference type="ARBA" id="ARBA00022840"/>
    </source>
</evidence>
<dbReference type="Pfam" id="PF00690">
    <property type="entry name" value="Cation_ATPase_N"/>
    <property type="match status" value="1"/>
</dbReference>
<dbReference type="Proteomes" id="UP000030013">
    <property type="component" value="Unassembled WGS sequence"/>
</dbReference>
<dbReference type="InterPro" id="IPR001757">
    <property type="entry name" value="P_typ_ATPase"/>
</dbReference>
<dbReference type="GO" id="GO:0005524">
    <property type="term" value="F:ATP binding"/>
    <property type="evidence" value="ECO:0007669"/>
    <property type="project" value="UniProtKB-KW"/>
</dbReference>
<comment type="similarity">
    <text evidence="2">Belongs to the cation transport ATPase (P-type) (TC 3.A.3) family. Type IIIA subfamily.</text>
</comment>
<dbReference type="SFLD" id="SFLDG00002">
    <property type="entry name" value="C1.7:_P-type_atpase_like"/>
    <property type="match status" value="1"/>
</dbReference>
<comment type="caution">
    <text evidence="13">The sequence shown here is derived from an EMBL/GenBank/DDBJ whole genome shotgun (WGS) entry which is preliminary data.</text>
</comment>
<feature type="transmembrane region" description="Helical" evidence="11">
    <location>
        <begin position="671"/>
        <end position="692"/>
    </location>
</feature>
<evidence type="ECO:0000256" key="3">
    <source>
        <dbReference type="ARBA" id="ARBA00022553"/>
    </source>
</evidence>
<proteinExistence type="inferred from homology"/>
<dbReference type="InterPro" id="IPR059000">
    <property type="entry name" value="ATPase_P-type_domA"/>
</dbReference>
<evidence type="ECO:0000256" key="9">
    <source>
        <dbReference type="ARBA" id="ARBA00023136"/>
    </source>
</evidence>
<keyword evidence="9 11" id="KW-0472">Membrane</keyword>
<dbReference type="FunFam" id="2.70.150.10:FF:000042">
    <property type="entry name" value="Plasma membrane ATPase"/>
    <property type="match status" value="1"/>
</dbReference>
<evidence type="ECO:0000256" key="4">
    <source>
        <dbReference type="ARBA" id="ARBA00022692"/>
    </source>
</evidence>
<dbReference type="SUPFAM" id="SSF56784">
    <property type="entry name" value="HAD-like"/>
    <property type="match status" value="1"/>
</dbReference>
<dbReference type="Gene3D" id="2.70.150.10">
    <property type="entry name" value="Calcium-transporting ATPase, cytoplasmic transduction domain A"/>
    <property type="match status" value="1"/>
</dbReference>
<evidence type="ECO:0000256" key="1">
    <source>
        <dbReference type="ARBA" id="ARBA00004651"/>
    </source>
</evidence>
<comment type="catalytic activity">
    <reaction evidence="10">
        <text>ATP + H2O = ADP + phosphate + H(+)</text>
        <dbReference type="Rhea" id="RHEA:13065"/>
        <dbReference type="ChEBI" id="CHEBI:15377"/>
        <dbReference type="ChEBI" id="CHEBI:15378"/>
        <dbReference type="ChEBI" id="CHEBI:30616"/>
        <dbReference type="ChEBI" id="CHEBI:43474"/>
        <dbReference type="ChEBI" id="CHEBI:456216"/>
    </reaction>
</comment>
<accession>A0A0A0JX13</accession>
<feature type="transmembrane region" description="Helical" evidence="11">
    <location>
        <begin position="218"/>
        <end position="238"/>
    </location>
</feature>
<dbReference type="STRING" id="1385519.N801_01830"/>
<dbReference type="InterPro" id="IPR036412">
    <property type="entry name" value="HAD-like_sf"/>
</dbReference>
<dbReference type="SFLD" id="SFLDF00027">
    <property type="entry name" value="p-type_atpase"/>
    <property type="match status" value="1"/>
</dbReference>
<dbReference type="Gene3D" id="1.20.1110.10">
    <property type="entry name" value="Calcium-transporting ATPase, transmembrane domain"/>
    <property type="match status" value="1"/>
</dbReference>
<dbReference type="EMBL" id="AVPL01000037">
    <property type="protein sequence ID" value="KGN40592.1"/>
    <property type="molecule type" value="Genomic_DNA"/>
</dbReference>
<feature type="domain" description="Cation-transporting P-type ATPase N-terminal" evidence="12">
    <location>
        <begin position="2"/>
        <end position="63"/>
    </location>
</feature>
<dbReference type="RefSeq" id="WP_035938430.1">
    <property type="nucleotide sequence ID" value="NZ_AVPL01000037.1"/>
</dbReference>
<dbReference type="SFLD" id="SFLDS00003">
    <property type="entry name" value="Haloacid_Dehalogenase"/>
    <property type="match status" value="1"/>
</dbReference>
<evidence type="ECO:0000256" key="10">
    <source>
        <dbReference type="ARBA" id="ARBA00049360"/>
    </source>
</evidence>
<dbReference type="eggNOG" id="COG0474">
    <property type="taxonomic scope" value="Bacteria"/>
</dbReference>
<dbReference type="InterPro" id="IPR044492">
    <property type="entry name" value="P_typ_ATPase_HD_dom"/>
</dbReference>
<evidence type="ECO:0000259" key="12">
    <source>
        <dbReference type="SMART" id="SM00831"/>
    </source>
</evidence>
<dbReference type="SMART" id="SM00831">
    <property type="entry name" value="Cation_ATPase_N"/>
    <property type="match status" value="1"/>
</dbReference>
<keyword evidence="5" id="KW-0547">Nucleotide-binding</keyword>
<sequence length="833" mass="87257">MPLDIVPDGLTTHEAHQLLAEVGPNRAPEPPRRGVLGRALDQLRDPMILLLLAASTVTAMLRDWPDTIIIMAVVVFNTTAGVVQQFRAERAMDEIRRLVAPTARVRRDGHTEELPADQLVPGDVVQLLAGDIVPADAVVVDGRELELDEAPITGESLPVPHATGEEVIGGTRVTRGSATVLVTRTGAASGIGQIAELIATTGVRPTPLQRRLASLSRALVALVLTLTALVVGIGLVQGRPWTEMVVVGLSLAVAAVPESLPAVVTVALALGAHRMARRNAVVRTLSAVETLGSVTVVATDKTGTITEGRMLAQVVWLNGERLEVTGQGYDPAGTIAGSDGRLCEDHDELHRLLRDVVLCNDAELRRDEDEDDWTVLGDPLEGALLALGAKAGPPPESWRTVWPRTAESPFDHHTRTMTTTHRDADGHELEVRKGAPESVLVALAPDVAVTAAMGAAAELAASGLRVLAVADRMDRHPWRLAGLVGIGDPPRATAADVVSGLRQAGIRVVLVTGDHAGTAQAIATRVGITDPHVLPVDGVTPDALTAERCRELTVVARVKPDQKVDVVEALQGGGEVVAMLGDGVNDAPALRRADIGVAAGRSGTEVAKESADLVLTDDDLASVTAAVEEGRRIYANIQSFLAFAVSGGLAEVGVMLGGFTVGLTLPLLPAQILWINLFTHGFVGVAFGSEPISSDEMTRPPRAPAEPIFPRRALARLVAVTLGLTLMALVVGGFAEGDEHQRRTAIFLALGAGQLGVALALRAPRANRGGMPARTLDLAVLVAGGLLVAAVYAGPLQSLLGTTSLAWDVVLRILAVAAVPGLALHAWRRVTSR</sequence>
<evidence type="ECO:0000313" key="13">
    <source>
        <dbReference type="EMBL" id="KGN40592.1"/>
    </source>
</evidence>
<dbReference type="PRINTS" id="PR00120">
    <property type="entry name" value="HATPASE"/>
</dbReference>
<evidence type="ECO:0000256" key="7">
    <source>
        <dbReference type="ARBA" id="ARBA00022967"/>
    </source>
</evidence>
<dbReference type="Pfam" id="PF00689">
    <property type="entry name" value="Cation_ATPase_C"/>
    <property type="match status" value="1"/>
</dbReference>
<dbReference type="InterPro" id="IPR023214">
    <property type="entry name" value="HAD_sf"/>
</dbReference>
<feature type="transmembrane region" description="Helical" evidence="11">
    <location>
        <begin position="244"/>
        <end position="270"/>
    </location>
</feature>
<reference evidence="13 14" key="1">
    <citation type="submission" date="2013-08" db="EMBL/GenBank/DDBJ databases">
        <title>The genome sequence of Knoellia aerolata.</title>
        <authorList>
            <person name="Zhu W."/>
            <person name="Wang G."/>
        </authorList>
    </citation>
    <scope>NUCLEOTIDE SEQUENCE [LARGE SCALE GENOMIC DNA]</scope>
    <source>
        <strain evidence="13 14">DSM 18566</strain>
    </source>
</reference>
<keyword evidence="14" id="KW-1185">Reference proteome</keyword>
<keyword evidence="6" id="KW-0067">ATP-binding</keyword>
<dbReference type="InterPro" id="IPR023298">
    <property type="entry name" value="ATPase_P-typ_TM_dom_sf"/>
</dbReference>
<dbReference type="OrthoDB" id="9814270at2"/>
<feature type="transmembrane region" description="Helical" evidence="11">
    <location>
        <begin position="713"/>
        <end position="734"/>
    </location>
</feature>
<dbReference type="Gene3D" id="3.40.50.1000">
    <property type="entry name" value="HAD superfamily/HAD-like"/>
    <property type="match status" value="1"/>
</dbReference>
<evidence type="ECO:0000256" key="8">
    <source>
        <dbReference type="ARBA" id="ARBA00022989"/>
    </source>
</evidence>
<evidence type="ECO:0000256" key="2">
    <source>
        <dbReference type="ARBA" id="ARBA00008804"/>
    </source>
</evidence>
<dbReference type="InterPro" id="IPR008250">
    <property type="entry name" value="ATPase_P-typ_transduc_dom_A_sf"/>
</dbReference>
<dbReference type="PRINTS" id="PR00119">
    <property type="entry name" value="CATATPASE"/>
</dbReference>
<organism evidence="13 14">
    <name type="scientific">Knoellia aerolata DSM 18566</name>
    <dbReference type="NCBI Taxonomy" id="1385519"/>
    <lineage>
        <taxon>Bacteria</taxon>
        <taxon>Bacillati</taxon>
        <taxon>Actinomycetota</taxon>
        <taxon>Actinomycetes</taxon>
        <taxon>Micrococcales</taxon>
        <taxon>Intrasporangiaceae</taxon>
        <taxon>Knoellia</taxon>
    </lineage>
</organism>
<evidence type="ECO:0000256" key="11">
    <source>
        <dbReference type="SAM" id="Phobius"/>
    </source>
</evidence>
<dbReference type="InterPro" id="IPR018303">
    <property type="entry name" value="ATPase_P-typ_P_site"/>
</dbReference>
<keyword evidence="7" id="KW-1278">Translocase</keyword>
<evidence type="ECO:0000313" key="14">
    <source>
        <dbReference type="Proteomes" id="UP000030013"/>
    </source>
</evidence>
<dbReference type="PANTHER" id="PTHR42861">
    <property type="entry name" value="CALCIUM-TRANSPORTING ATPASE"/>
    <property type="match status" value="1"/>
</dbReference>
<keyword evidence="3" id="KW-0597">Phosphoprotein</keyword>
<gene>
    <name evidence="13" type="ORF">N801_01830</name>
</gene>
<dbReference type="AlphaFoldDB" id="A0A0A0JX13"/>
<dbReference type="Pfam" id="PF00122">
    <property type="entry name" value="E1-E2_ATPase"/>
    <property type="match status" value="1"/>
</dbReference>
<dbReference type="GO" id="GO:0005886">
    <property type="term" value="C:plasma membrane"/>
    <property type="evidence" value="ECO:0007669"/>
    <property type="project" value="UniProtKB-SubCell"/>
</dbReference>
<feature type="transmembrane region" description="Helical" evidence="11">
    <location>
        <begin position="640"/>
        <end position="665"/>
    </location>
</feature>
<dbReference type="SUPFAM" id="SSF81660">
    <property type="entry name" value="Metal cation-transporting ATPase, ATP-binding domain N"/>
    <property type="match status" value="1"/>
</dbReference>
<keyword evidence="8 11" id="KW-1133">Transmembrane helix</keyword>
<dbReference type="PROSITE" id="PS00154">
    <property type="entry name" value="ATPASE_E1_E2"/>
    <property type="match status" value="1"/>
</dbReference>
<name>A0A0A0JX13_9MICO</name>
<dbReference type="SUPFAM" id="SSF81665">
    <property type="entry name" value="Calcium ATPase, transmembrane domain M"/>
    <property type="match status" value="1"/>
</dbReference>
<feature type="transmembrane region" description="Helical" evidence="11">
    <location>
        <begin position="775"/>
        <end position="793"/>
    </location>
</feature>
<dbReference type="NCBIfam" id="TIGR01494">
    <property type="entry name" value="ATPase_P-type"/>
    <property type="match status" value="2"/>
</dbReference>
<keyword evidence="4 11" id="KW-0812">Transmembrane</keyword>
<dbReference type="SUPFAM" id="SSF81653">
    <property type="entry name" value="Calcium ATPase, transduction domain A"/>
    <property type="match status" value="1"/>
</dbReference>
<comment type="subcellular location">
    <subcellularLocation>
        <location evidence="1">Cell membrane</location>
        <topology evidence="1">Multi-pass membrane protein</topology>
    </subcellularLocation>
</comment>
<dbReference type="GO" id="GO:0016887">
    <property type="term" value="F:ATP hydrolysis activity"/>
    <property type="evidence" value="ECO:0007669"/>
    <property type="project" value="InterPro"/>
</dbReference>
<dbReference type="InterPro" id="IPR023299">
    <property type="entry name" value="ATPase_P-typ_cyto_dom_N"/>
</dbReference>
<feature type="transmembrane region" description="Helical" evidence="11">
    <location>
        <begin position="67"/>
        <end position="86"/>
    </location>
</feature>